<organism evidence="7 8">
    <name type="scientific">Candidatus Ornithospirochaeta avicola</name>
    <dbReference type="NCBI Taxonomy" id="2840896"/>
    <lineage>
        <taxon>Bacteria</taxon>
        <taxon>Pseudomonadati</taxon>
        <taxon>Spirochaetota</taxon>
        <taxon>Spirochaetia</taxon>
        <taxon>Spirochaetales</taxon>
        <taxon>Spirochaetaceae</taxon>
        <taxon>Spirochaetaceae incertae sedis</taxon>
        <taxon>Candidatus Ornithospirochaeta</taxon>
    </lineage>
</organism>
<dbReference type="SMART" id="SM00226">
    <property type="entry name" value="LMWPc"/>
    <property type="match status" value="1"/>
</dbReference>
<name>A0A9D1PTB7_9SPIO</name>
<gene>
    <name evidence="7" type="ORF">IAB12_00395</name>
</gene>
<dbReference type="PANTHER" id="PTHR11717">
    <property type="entry name" value="LOW MOLECULAR WEIGHT PROTEIN TYROSINE PHOSPHATASE"/>
    <property type="match status" value="1"/>
</dbReference>
<dbReference type="Pfam" id="PF01451">
    <property type="entry name" value="LMWPc"/>
    <property type="match status" value="1"/>
</dbReference>
<dbReference type="SUPFAM" id="SSF52788">
    <property type="entry name" value="Phosphotyrosine protein phosphatases I"/>
    <property type="match status" value="1"/>
</dbReference>
<dbReference type="GO" id="GO:0004725">
    <property type="term" value="F:protein tyrosine phosphatase activity"/>
    <property type="evidence" value="ECO:0007669"/>
    <property type="project" value="UniProtKB-EC"/>
</dbReference>
<protein>
    <recommendedName>
        <fullName evidence="2">protein-tyrosine-phosphatase</fullName>
        <ecNumber evidence="2">3.1.3.48</ecNumber>
    </recommendedName>
</protein>
<dbReference type="Proteomes" id="UP000823936">
    <property type="component" value="Unassembled WGS sequence"/>
</dbReference>
<accession>A0A9D1PTB7</accession>
<evidence type="ECO:0000313" key="7">
    <source>
        <dbReference type="EMBL" id="HIV98227.1"/>
    </source>
</evidence>
<dbReference type="PRINTS" id="PR00719">
    <property type="entry name" value="LMWPTPASE"/>
</dbReference>
<evidence type="ECO:0000313" key="8">
    <source>
        <dbReference type="Proteomes" id="UP000823936"/>
    </source>
</evidence>
<dbReference type="AlphaFoldDB" id="A0A9D1PTB7"/>
<evidence type="ECO:0000256" key="2">
    <source>
        <dbReference type="ARBA" id="ARBA00013064"/>
    </source>
</evidence>
<keyword evidence="3" id="KW-0378">Hydrolase</keyword>
<reference evidence="7" key="2">
    <citation type="submission" date="2021-04" db="EMBL/GenBank/DDBJ databases">
        <authorList>
            <person name="Gilroy R."/>
        </authorList>
    </citation>
    <scope>NUCLEOTIDE SEQUENCE</scope>
    <source>
        <strain evidence="7">Gambia11-129</strain>
    </source>
</reference>
<dbReference type="EMBL" id="DXHU01000002">
    <property type="protein sequence ID" value="HIV98227.1"/>
    <property type="molecule type" value="Genomic_DNA"/>
</dbReference>
<evidence type="ECO:0000256" key="4">
    <source>
        <dbReference type="ARBA" id="ARBA00022912"/>
    </source>
</evidence>
<dbReference type="InterPro" id="IPR017867">
    <property type="entry name" value="Tyr_phospatase_low_mol_wt"/>
</dbReference>
<feature type="active site" description="Nucleophile" evidence="5">
    <location>
        <position position="8"/>
    </location>
</feature>
<dbReference type="InterPro" id="IPR023485">
    <property type="entry name" value="Ptyr_pPase"/>
</dbReference>
<feature type="active site" evidence="5">
    <location>
        <position position="14"/>
    </location>
</feature>
<dbReference type="EC" id="3.1.3.48" evidence="2"/>
<feature type="domain" description="Phosphotyrosine protein phosphatase I" evidence="6">
    <location>
        <begin position="2"/>
        <end position="142"/>
    </location>
</feature>
<dbReference type="CDD" id="cd16343">
    <property type="entry name" value="LMWPTP"/>
    <property type="match status" value="1"/>
</dbReference>
<dbReference type="PANTHER" id="PTHR11717:SF7">
    <property type="entry name" value="LOW MOLECULAR WEIGHT PHOSPHOTYROSINE PROTEIN PHOSPHATASE"/>
    <property type="match status" value="1"/>
</dbReference>
<evidence type="ECO:0000256" key="3">
    <source>
        <dbReference type="ARBA" id="ARBA00022801"/>
    </source>
</evidence>
<proteinExistence type="inferred from homology"/>
<evidence type="ECO:0000256" key="5">
    <source>
        <dbReference type="PIRSR" id="PIRSR617867-1"/>
    </source>
</evidence>
<comment type="similarity">
    <text evidence="1">Belongs to the low molecular weight phosphotyrosine protein phosphatase family.</text>
</comment>
<comment type="caution">
    <text evidence="7">The sequence shown here is derived from an EMBL/GenBank/DDBJ whole genome shotgun (WGS) entry which is preliminary data.</text>
</comment>
<dbReference type="Gene3D" id="3.40.50.2300">
    <property type="match status" value="1"/>
</dbReference>
<reference evidence="7" key="1">
    <citation type="journal article" date="2021" name="PeerJ">
        <title>Extensive microbial diversity within the chicken gut microbiome revealed by metagenomics and culture.</title>
        <authorList>
            <person name="Gilroy R."/>
            <person name="Ravi A."/>
            <person name="Getino M."/>
            <person name="Pursley I."/>
            <person name="Horton D.L."/>
            <person name="Alikhan N.F."/>
            <person name="Baker D."/>
            <person name="Gharbi K."/>
            <person name="Hall N."/>
            <person name="Watson M."/>
            <person name="Adriaenssens E.M."/>
            <person name="Foster-Nyarko E."/>
            <person name="Jarju S."/>
            <person name="Secka A."/>
            <person name="Antonio M."/>
            <person name="Oren A."/>
            <person name="Chaudhuri R.R."/>
            <person name="La Ragione R."/>
            <person name="Hildebrand F."/>
            <person name="Pallen M.J."/>
        </authorList>
    </citation>
    <scope>NUCLEOTIDE SEQUENCE</scope>
    <source>
        <strain evidence="7">Gambia11-129</strain>
    </source>
</reference>
<feature type="active site" description="Proton donor" evidence="5">
    <location>
        <position position="118"/>
    </location>
</feature>
<keyword evidence="4" id="KW-0904">Protein phosphatase</keyword>
<dbReference type="InterPro" id="IPR050438">
    <property type="entry name" value="LMW_PTPase"/>
</dbReference>
<evidence type="ECO:0000259" key="6">
    <source>
        <dbReference type="SMART" id="SM00226"/>
    </source>
</evidence>
<sequence length="144" mass="16950">MIKILFVCHGNICRSAMAECMAKDFAAKNNVSELFYFDSAATSKEEIGNRIYPPAREKLKDMNIAVCDHKARQITKQDIKEFDYIYYMDDKNKRNIIRLFGFLPDNTRPLLENKDIADPWYTGNFEQTYNDIKRGLENMFENLR</sequence>
<evidence type="ECO:0000256" key="1">
    <source>
        <dbReference type="ARBA" id="ARBA00011063"/>
    </source>
</evidence>
<dbReference type="InterPro" id="IPR036196">
    <property type="entry name" value="Ptyr_pPase_sf"/>
</dbReference>